<keyword evidence="3" id="KW-1185">Reference proteome</keyword>
<organism evidence="2 3">
    <name type="scientific">Ficus carica</name>
    <name type="common">Common fig</name>
    <dbReference type="NCBI Taxonomy" id="3494"/>
    <lineage>
        <taxon>Eukaryota</taxon>
        <taxon>Viridiplantae</taxon>
        <taxon>Streptophyta</taxon>
        <taxon>Embryophyta</taxon>
        <taxon>Tracheophyta</taxon>
        <taxon>Spermatophyta</taxon>
        <taxon>Magnoliopsida</taxon>
        <taxon>eudicotyledons</taxon>
        <taxon>Gunneridae</taxon>
        <taxon>Pentapetalae</taxon>
        <taxon>rosids</taxon>
        <taxon>fabids</taxon>
        <taxon>Rosales</taxon>
        <taxon>Moraceae</taxon>
        <taxon>Ficeae</taxon>
        <taxon>Ficus</taxon>
    </lineage>
</organism>
<comment type="caution">
    <text evidence="2">The sequence shown here is derived from an EMBL/GenBank/DDBJ whole genome shotgun (WGS) entry which is preliminary data.</text>
</comment>
<dbReference type="CDD" id="cd19368">
    <property type="entry name" value="TenA_C_AtTH2-like"/>
    <property type="match status" value="1"/>
</dbReference>
<sequence length="388" mass="43784">MAKEGISISTRCWNKFKVESVFVRFSPFFVSLAAGSLDAESFSRCISQDAHFLNSFAQAFELAADCAKEDGTKRAIGGLRMSAFQKLEMNDILVRAWGVEHSNGRISDATAKYRDFLLAVASGKVEDVQFPLKIATPFEKTKVAVYTVSAIAPCMRLYAYVYHEIRALQDPPDASHIYKKWINNYASRDFLASTMETEDLLDELSANMTEQELDEIENLYLQALKLQVEFFATQPVSQQTLVPLSCAQGLGNRKLTIFCDFDSTCLAHYTSVLADMTFSKFLPLRKTWDQLCTQHFEEVEKCLDNINSVALPLPGKEYDYDGLRQALERVSEAEEKATARIEKSGLLKGLTLEIIKLVGKRIVLQDGCRRYDSVNINSKSREIDDLYL</sequence>
<feature type="domain" description="Thiaminase-2/PQQC" evidence="1">
    <location>
        <begin position="147"/>
        <end position="232"/>
    </location>
</feature>
<evidence type="ECO:0000313" key="3">
    <source>
        <dbReference type="Proteomes" id="UP001187192"/>
    </source>
</evidence>
<evidence type="ECO:0000313" key="2">
    <source>
        <dbReference type="EMBL" id="GMN30411.1"/>
    </source>
</evidence>
<proteinExistence type="predicted"/>
<dbReference type="InterPro" id="IPR004305">
    <property type="entry name" value="Thiaminase-2/PQQC"/>
</dbReference>
<reference evidence="2" key="1">
    <citation type="submission" date="2023-07" db="EMBL/GenBank/DDBJ databases">
        <title>draft genome sequence of fig (Ficus carica).</title>
        <authorList>
            <person name="Takahashi T."/>
            <person name="Nishimura K."/>
        </authorList>
    </citation>
    <scope>NUCLEOTIDE SEQUENCE</scope>
</reference>
<dbReference type="Pfam" id="PF03070">
    <property type="entry name" value="TENA_THI-4"/>
    <property type="match status" value="1"/>
</dbReference>
<protein>
    <recommendedName>
        <fullName evidence="1">Thiaminase-2/PQQC domain-containing protein</fullName>
    </recommendedName>
</protein>
<dbReference type="Proteomes" id="UP001187192">
    <property type="component" value="Unassembled WGS sequence"/>
</dbReference>
<dbReference type="Gene3D" id="1.20.910.10">
    <property type="entry name" value="Heme oxygenase-like"/>
    <property type="match status" value="1"/>
</dbReference>
<accession>A0AA87ZWQ9</accession>
<dbReference type="EMBL" id="BTGU01001857">
    <property type="protein sequence ID" value="GMN30411.1"/>
    <property type="molecule type" value="Genomic_DNA"/>
</dbReference>
<dbReference type="GO" id="GO:0005829">
    <property type="term" value="C:cytosol"/>
    <property type="evidence" value="ECO:0007669"/>
    <property type="project" value="TreeGrafter"/>
</dbReference>
<gene>
    <name evidence="2" type="ORF">TIFTF001_041455</name>
</gene>
<dbReference type="PANTHER" id="PTHR43198">
    <property type="entry name" value="BIFUNCTIONAL TH2 PROTEIN"/>
    <property type="match status" value="1"/>
</dbReference>
<dbReference type="PANTHER" id="PTHR43198:SF9">
    <property type="entry name" value="AMINOPYRIMIDINE AMINOHYDROLASE, MITOCHONDRIAL ISOFORM X1-RELATED"/>
    <property type="match status" value="1"/>
</dbReference>
<dbReference type="InterPro" id="IPR050967">
    <property type="entry name" value="Thiamine_Salvage_TenA"/>
</dbReference>
<name>A0AA87ZWQ9_FICCA</name>
<evidence type="ECO:0000259" key="1">
    <source>
        <dbReference type="Pfam" id="PF03070"/>
    </source>
</evidence>
<dbReference type="SUPFAM" id="SSF48613">
    <property type="entry name" value="Heme oxygenase-like"/>
    <property type="match status" value="1"/>
</dbReference>
<dbReference type="AlphaFoldDB" id="A0AA87ZWQ9"/>
<dbReference type="InterPro" id="IPR016084">
    <property type="entry name" value="Haem_Oase-like_multi-hlx"/>
</dbReference>
<dbReference type="GO" id="GO:0006772">
    <property type="term" value="P:thiamine metabolic process"/>
    <property type="evidence" value="ECO:0007669"/>
    <property type="project" value="UniProtKB-ARBA"/>
</dbReference>